<dbReference type="RefSeq" id="WP_230526162.1">
    <property type="nucleotide sequence ID" value="NZ_JAJGAK010000001.1"/>
</dbReference>
<gene>
    <name evidence="2" type="ORF">LK996_05740</name>
</gene>
<dbReference type="Gene3D" id="3.40.50.10610">
    <property type="entry name" value="ABC-type transport auxiliary lipoprotein component"/>
    <property type="match status" value="1"/>
</dbReference>
<protein>
    <submittedName>
        <fullName evidence="2">ABC-type transport auxiliary lipoprotein family protein</fullName>
    </submittedName>
</protein>
<dbReference type="Proteomes" id="UP001165293">
    <property type="component" value="Unassembled WGS sequence"/>
</dbReference>
<keyword evidence="2" id="KW-0449">Lipoprotein</keyword>
<dbReference type="Pfam" id="PF03886">
    <property type="entry name" value="ABC_trans_aux"/>
    <property type="match status" value="1"/>
</dbReference>
<evidence type="ECO:0000259" key="1">
    <source>
        <dbReference type="Pfam" id="PF03886"/>
    </source>
</evidence>
<dbReference type="InterPro" id="IPR005586">
    <property type="entry name" value="ABC_trans_aux"/>
</dbReference>
<reference evidence="2" key="1">
    <citation type="submission" date="2021-10" db="EMBL/GenBank/DDBJ databases">
        <authorList>
            <person name="Lyu M."/>
            <person name="Wang X."/>
            <person name="Meng X."/>
            <person name="Xu K."/>
        </authorList>
    </citation>
    <scope>NUCLEOTIDE SEQUENCE</scope>
    <source>
        <strain evidence="2">A6</strain>
    </source>
</reference>
<dbReference type="EMBL" id="JAJGAK010000001">
    <property type="protein sequence ID" value="MCC8362574.1"/>
    <property type="molecule type" value="Genomic_DNA"/>
</dbReference>
<name>A0ABS8JG93_9GAMM</name>
<accession>A0ABS8JG93</accession>
<feature type="domain" description="ABC-type transport auxiliary lipoprotein component" evidence="1">
    <location>
        <begin position="41"/>
        <end position="202"/>
    </location>
</feature>
<keyword evidence="3" id="KW-1185">Reference proteome</keyword>
<dbReference type="SUPFAM" id="SSF159594">
    <property type="entry name" value="XCC0632-like"/>
    <property type="match status" value="1"/>
</dbReference>
<evidence type="ECO:0000313" key="3">
    <source>
        <dbReference type="Proteomes" id="UP001165293"/>
    </source>
</evidence>
<organism evidence="2 3">
    <name type="scientific">Noviluteimonas lactosilytica</name>
    <dbReference type="NCBI Taxonomy" id="2888523"/>
    <lineage>
        <taxon>Bacteria</taxon>
        <taxon>Pseudomonadati</taxon>
        <taxon>Pseudomonadota</taxon>
        <taxon>Gammaproteobacteria</taxon>
        <taxon>Lysobacterales</taxon>
        <taxon>Lysobacteraceae</taxon>
        <taxon>Noviluteimonas</taxon>
    </lineage>
</organism>
<comment type="caution">
    <text evidence="2">The sequence shown here is derived from an EMBL/GenBank/DDBJ whole genome shotgun (WGS) entry which is preliminary data.</text>
</comment>
<sequence>MSRTTPVRSIAAPALSMLLLALSMLSLPACSIVPKKEPLSLYAPQAQVQPDPSWPTVQWQLQLPRPHASELLDSPRIVVRPSEGELQVYHGAVWAEPAPDLVQDAVLAAFEDSGRIGGVGRRGTGIAGDYELLLDIRRFESDYAGGATPQADVEIVAKLVANRTNVVVATRTLRQRVPASGTAVGEVTRAFGTAMTNIVQELVGWTLVEGERYEKANPPPVPARANATKR</sequence>
<proteinExistence type="predicted"/>
<evidence type="ECO:0000313" key="2">
    <source>
        <dbReference type="EMBL" id="MCC8362574.1"/>
    </source>
</evidence>